<reference evidence="4 5" key="1">
    <citation type="submission" date="2016-10" db="EMBL/GenBank/DDBJ databases">
        <authorList>
            <person name="de Groot N.N."/>
        </authorList>
    </citation>
    <scope>NUCLEOTIDE SEQUENCE [LARGE SCALE GENOMIC DNA]</scope>
    <source>
        <strain evidence="4 5">CGMCC 1.9167</strain>
    </source>
</reference>
<evidence type="ECO:0000313" key="4">
    <source>
        <dbReference type="EMBL" id="SFR81849.1"/>
    </source>
</evidence>
<dbReference type="Proteomes" id="UP000198644">
    <property type="component" value="Unassembled WGS sequence"/>
</dbReference>
<dbReference type="CDD" id="cd01949">
    <property type="entry name" value="GGDEF"/>
    <property type="match status" value="1"/>
</dbReference>
<name>A0A1I6JS90_9GAMM</name>
<proteinExistence type="predicted"/>
<feature type="region of interest" description="Disordered" evidence="1">
    <location>
        <begin position="723"/>
        <end position="743"/>
    </location>
</feature>
<dbReference type="Gene3D" id="3.30.70.270">
    <property type="match status" value="1"/>
</dbReference>
<keyword evidence="5" id="KW-1185">Reference proteome</keyword>
<dbReference type="Pfam" id="PF00990">
    <property type="entry name" value="GGDEF"/>
    <property type="match status" value="1"/>
</dbReference>
<organism evidence="4 5">
    <name type="scientific">Marinobacter daqiaonensis</name>
    <dbReference type="NCBI Taxonomy" id="650891"/>
    <lineage>
        <taxon>Bacteria</taxon>
        <taxon>Pseudomonadati</taxon>
        <taxon>Pseudomonadota</taxon>
        <taxon>Gammaproteobacteria</taxon>
        <taxon>Pseudomonadales</taxon>
        <taxon>Marinobacteraceae</taxon>
        <taxon>Marinobacter</taxon>
    </lineage>
</organism>
<dbReference type="Gene3D" id="2.40.10.220">
    <property type="entry name" value="predicted glycosyltransferase like domains"/>
    <property type="match status" value="1"/>
</dbReference>
<dbReference type="PANTHER" id="PTHR33121:SF23">
    <property type="entry name" value="CYCLIC DI-GMP PHOSPHODIESTERASE PDEB"/>
    <property type="match status" value="1"/>
</dbReference>
<dbReference type="SUPFAM" id="SSF55073">
    <property type="entry name" value="Nucleotide cyclase"/>
    <property type="match status" value="1"/>
</dbReference>
<evidence type="ECO:0000313" key="5">
    <source>
        <dbReference type="Proteomes" id="UP000198644"/>
    </source>
</evidence>
<dbReference type="InterPro" id="IPR035919">
    <property type="entry name" value="EAL_sf"/>
</dbReference>
<dbReference type="AlphaFoldDB" id="A0A1I6JS90"/>
<dbReference type="InterPro" id="IPR043128">
    <property type="entry name" value="Rev_trsase/Diguanyl_cyclase"/>
</dbReference>
<dbReference type="SMART" id="SM00052">
    <property type="entry name" value="EAL"/>
    <property type="match status" value="1"/>
</dbReference>
<dbReference type="PANTHER" id="PTHR33121">
    <property type="entry name" value="CYCLIC DI-GMP PHOSPHODIESTERASE PDEF"/>
    <property type="match status" value="1"/>
</dbReference>
<dbReference type="Pfam" id="PF00563">
    <property type="entry name" value="EAL"/>
    <property type="match status" value="1"/>
</dbReference>
<feature type="region of interest" description="Disordered" evidence="1">
    <location>
        <begin position="331"/>
        <end position="386"/>
    </location>
</feature>
<dbReference type="SUPFAM" id="SSF141868">
    <property type="entry name" value="EAL domain-like"/>
    <property type="match status" value="1"/>
</dbReference>
<dbReference type="PROSITE" id="PS50887">
    <property type="entry name" value="GGDEF"/>
    <property type="match status" value="1"/>
</dbReference>
<feature type="domain" description="GGDEF" evidence="3">
    <location>
        <begin position="874"/>
        <end position="1004"/>
    </location>
</feature>
<gene>
    <name evidence="4" type="ORF">SAMN05216203_3227</name>
</gene>
<dbReference type="PROSITE" id="PS50883">
    <property type="entry name" value="EAL"/>
    <property type="match status" value="1"/>
</dbReference>
<dbReference type="InterPro" id="IPR050706">
    <property type="entry name" value="Cyclic-di-GMP_PDE-like"/>
</dbReference>
<evidence type="ECO:0000256" key="1">
    <source>
        <dbReference type="SAM" id="MobiDB-lite"/>
    </source>
</evidence>
<dbReference type="InterPro" id="IPR012434">
    <property type="entry name" value="DUF1631"/>
</dbReference>
<dbReference type="Gene3D" id="3.20.20.450">
    <property type="entry name" value="EAL domain"/>
    <property type="match status" value="1"/>
</dbReference>
<dbReference type="RefSeq" id="WP_092015543.1">
    <property type="nucleotide sequence ID" value="NZ_FOYW01000003.1"/>
</dbReference>
<sequence length="1272" mass="143066">MDPKERRSSPRRPIKLAAQVDLGEAGVWPCQIADFCAEGLFVRYSGDTSEKIRTHLQARPGHDLSIFFRTADGRDRHELKARPVRLIDGAMGVEFTRSSPQAVEAMLSQCGADSTLQERSALKPPSERVQFVLHQCARAVSQHIEPLMTDCFAGMAENLRQAALKATNDQQANEYMDAAAQVEARQRSVWLLMSRYLDSPLKPARDNQNASSLSLVDKGEFEDWLAIKVMVTKADTLYRAELLQLRMRLDRLGVTNATGHQNPLGPSLICEAFRIGLESLRTSRGVEKVCLKTFESLVLQKVGPLYQELNQILIRHGILPDLDLSRYLSERKSRNGSEPEATAKMPEPKPKLAPVVEPRPPAKATEKAGAVTATSSPHHDGSGAVTGAQRVTGFQDHMSVARSAFATVRNLLDTLKSSRTQAAEPAPFPENARPLSQGEFHKELQSLQRAPATDIGEAPLKERVIDQVRTSGNHALDSEQQATLDVVDRFFRSVVESPKLSDHARQQIRQLEVPVLKVVLRDPAFFDDIESPVRGVMNRLAQLGQKDGRTNPSVQRRVDDLVSRIAAEFEQDTRVFEGAVGELDTLIDRQNLIYRRNVERVTAAAEGAQKVAESKAAVSRALDDRLGGRDVPRAVLSLLNAGWRDLLSLTWIRQGQDSSLWQDYLSVVDTLMAFADDPDIDLNLSELLRLIQEGLGSISSNHLPASQVREELKHFLVRRPEQPVERVPVPRAEPPESAEQKQHERLQRRLQRWIARAQKLRTGDWLRDQTRPENPQYIRLVWIARGFNRFVFVNHQGMRVVELELVALAEQMQKGIIVPDTQYERPLVDESIDRMVRKVYDQLSWASTHDELTGLLERREFERVLEQQLSLNEDERTLVRLDLRQFRLLNDTAGSAAGDEALRRVADLLRERVTEGMPLARLGGDQFGFLLAAESAEVTVHGIIRAVEALELNWKGRRYALSASAGLASQLPVLTTAERWLRATEEACKLAKVRGAGKYMVYNLEQEHYDLQEQIAAKVAALGDLDEERMLLRCQKIIPLHKHARLPTQYEVLISMYDDQGNLITAADFVRTAERYNRMQSVDRWVVGYMLDWLMARQPKGGRPVGDDGSEPGYCINLSGYSLNDESLLEFIYNKLSEQDAPIERLWFEITEAAAIRDVNSVAEFIAEMRELGCRFCLGNFGAGPTSYQYMRSLPVDMIKLDGGFVGDIANNETDQAMVRSMVEMAHYLDREVIATHVESREALDVLRRLGVDYGQGYGIEKPRLLESLGTP</sequence>
<accession>A0A1I6JS90</accession>
<dbReference type="SMART" id="SM00267">
    <property type="entry name" value="GGDEF"/>
    <property type="match status" value="1"/>
</dbReference>
<dbReference type="OrthoDB" id="9787514at2"/>
<protein>
    <submittedName>
        <fullName evidence="4">Diguanylate cyclase/phosphodiesterase</fullName>
    </submittedName>
</protein>
<dbReference type="EMBL" id="FOYW01000003">
    <property type="protein sequence ID" value="SFR81849.1"/>
    <property type="molecule type" value="Genomic_DNA"/>
</dbReference>
<evidence type="ECO:0000259" key="2">
    <source>
        <dbReference type="PROSITE" id="PS50883"/>
    </source>
</evidence>
<dbReference type="CDD" id="cd01948">
    <property type="entry name" value="EAL"/>
    <property type="match status" value="1"/>
</dbReference>
<feature type="domain" description="EAL" evidence="2">
    <location>
        <begin position="1012"/>
        <end position="1272"/>
    </location>
</feature>
<dbReference type="SUPFAM" id="SSF141371">
    <property type="entry name" value="PilZ domain-like"/>
    <property type="match status" value="1"/>
</dbReference>
<dbReference type="Pfam" id="PF07793">
    <property type="entry name" value="DUF1631"/>
    <property type="match status" value="1"/>
</dbReference>
<dbReference type="InterPro" id="IPR001633">
    <property type="entry name" value="EAL_dom"/>
</dbReference>
<dbReference type="InterPro" id="IPR000160">
    <property type="entry name" value="GGDEF_dom"/>
</dbReference>
<dbReference type="NCBIfam" id="TIGR00254">
    <property type="entry name" value="GGDEF"/>
    <property type="match status" value="1"/>
</dbReference>
<evidence type="ECO:0000259" key="3">
    <source>
        <dbReference type="PROSITE" id="PS50887"/>
    </source>
</evidence>
<dbReference type="InterPro" id="IPR029787">
    <property type="entry name" value="Nucleotide_cyclase"/>
</dbReference>
<dbReference type="GO" id="GO:0071111">
    <property type="term" value="F:cyclic-guanylate-specific phosphodiesterase activity"/>
    <property type="evidence" value="ECO:0007669"/>
    <property type="project" value="InterPro"/>
</dbReference>
<dbReference type="STRING" id="650891.SAMN05216203_3227"/>